<evidence type="ECO:0000256" key="10">
    <source>
        <dbReference type="ARBA" id="ARBA00030904"/>
    </source>
</evidence>
<keyword evidence="8" id="KW-0648">Protein biosynthesis</keyword>
<gene>
    <name evidence="13" type="ORF">B1A_03936</name>
</gene>
<dbReference type="GO" id="GO:0005524">
    <property type="term" value="F:ATP binding"/>
    <property type="evidence" value="ECO:0007669"/>
    <property type="project" value="UniProtKB-KW"/>
</dbReference>
<dbReference type="GO" id="GO:0006431">
    <property type="term" value="P:methionyl-tRNA aminoacylation"/>
    <property type="evidence" value="ECO:0007669"/>
    <property type="project" value="InterPro"/>
</dbReference>
<feature type="domain" description="TRNA-binding" evidence="12">
    <location>
        <begin position="352"/>
        <end position="450"/>
    </location>
</feature>
<accession>T1BRI2</accession>
<sequence length="514" mass="59151">MLSKFETILKTWLESRTTWRSNVRAFSIGFIDSGLKDRAITRDIEWGVSVPEVGYENKRFYVWFEALLGYISNAQEFSISKGKNNLWLDYYSKGDSFYFMGKDNIFFHSIMLPAILEGYGHRLKLPTRVIGNEYLRFAGKKFSKSKGIGYNVNEILQLVDKDSLRYYISSILPESSDSDFSLHEMIGKVNGELADKYGNYANRILSFCIKKEISPEDDGIRDEEDTNAMNRVEESFKLYRENMDSLEFRKALSEWLNMVSYSNAYFNKSEPWKLIGTDRKACSRKLYLSLRLLDYCTLMLNPFVPSGTARIWTLYQNTHLKGTVDELIREDKKYQVTNAEIPFKKLETHEEPKNGLNLIVGKVMEVSNHPNADSLLLLKVSLGNKEVRLVAGLKKYYDPEKLLNRKIIVVENLKWAKIRGEESQGMLLAAQDSSGAHILTTDQEVGTKVVIGNYEYSGDQKVELEELRVYDLRVDVRDQTIEVTGIIGRDRQKLKVNGLPLTVDGEVQDRSHVR</sequence>
<dbReference type="Gene3D" id="2.40.50.140">
    <property type="entry name" value="Nucleic acid-binding proteins"/>
    <property type="match status" value="1"/>
</dbReference>
<evidence type="ECO:0000313" key="13">
    <source>
        <dbReference type="EMBL" id="EQD75501.1"/>
    </source>
</evidence>
<dbReference type="CDD" id="cd07957">
    <property type="entry name" value="Anticodon_Ia_Met"/>
    <property type="match status" value="1"/>
</dbReference>
<keyword evidence="6" id="KW-0067">ATP-binding</keyword>
<dbReference type="PROSITE" id="PS50886">
    <property type="entry name" value="TRBD"/>
    <property type="match status" value="1"/>
</dbReference>
<dbReference type="InterPro" id="IPR012340">
    <property type="entry name" value="NA-bd_OB-fold"/>
</dbReference>
<reference evidence="13" key="1">
    <citation type="submission" date="2013-08" db="EMBL/GenBank/DDBJ databases">
        <authorList>
            <person name="Mendez C."/>
            <person name="Richter M."/>
            <person name="Ferrer M."/>
            <person name="Sanchez J."/>
        </authorList>
    </citation>
    <scope>NUCLEOTIDE SEQUENCE</scope>
</reference>
<evidence type="ECO:0000256" key="8">
    <source>
        <dbReference type="ARBA" id="ARBA00022917"/>
    </source>
</evidence>
<evidence type="ECO:0000256" key="3">
    <source>
        <dbReference type="ARBA" id="ARBA00022555"/>
    </source>
</evidence>
<dbReference type="InterPro" id="IPR033911">
    <property type="entry name" value="MetRS_core"/>
</dbReference>
<keyword evidence="7" id="KW-0694">RNA-binding</keyword>
<comment type="catalytic activity">
    <reaction evidence="11">
        <text>tRNA(Met) + L-methionine + ATP = L-methionyl-tRNA(Met) + AMP + diphosphate</text>
        <dbReference type="Rhea" id="RHEA:13481"/>
        <dbReference type="Rhea" id="RHEA-COMP:9667"/>
        <dbReference type="Rhea" id="RHEA-COMP:9698"/>
        <dbReference type="ChEBI" id="CHEBI:30616"/>
        <dbReference type="ChEBI" id="CHEBI:33019"/>
        <dbReference type="ChEBI" id="CHEBI:57844"/>
        <dbReference type="ChEBI" id="CHEBI:78442"/>
        <dbReference type="ChEBI" id="CHEBI:78530"/>
        <dbReference type="ChEBI" id="CHEBI:456215"/>
        <dbReference type="EC" id="6.1.1.10"/>
    </reaction>
</comment>
<protein>
    <recommendedName>
        <fullName evidence="1">methionine--tRNA ligase</fullName>
        <ecNumber evidence="1">6.1.1.10</ecNumber>
    </recommendedName>
    <alternativeName>
        <fullName evidence="10">Methionyl-tRNA synthetase</fullName>
    </alternativeName>
</protein>
<evidence type="ECO:0000256" key="9">
    <source>
        <dbReference type="ARBA" id="ARBA00023146"/>
    </source>
</evidence>
<dbReference type="GO" id="GO:0005829">
    <property type="term" value="C:cytosol"/>
    <property type="evidence" value="ECO:0007669"/>
    <property type="project" value="TreeGrafter"/>
</dbReference>
<dbReference type="SUPFAM" id="SSF47323">
    <property type="entry name" value="Anticodon-binding domain of a subclass of class I aminoacyl-tRNA synthetases"/>
    <property type="match status" value="1"/>
</dbReference>
<evidence type="ECO:0000256" key="1">
    <source>
        <dbReference type="ARBA" id="ARBA00012838"/>
    </source>
</evidence>
<dbReference type="InterPro" id="IPR009080">
    <property type="entry name" value="tRNAsynth_Ia_anticodon-bd"/>
</dbReference>
<proteinExistence type="predicted"/>
<dbReference type="GO" id="GO:0004825">
    <property type="term" value="F:methionine-tRNA ligase activity"/>
    <property type="evidence" value="ECO:0007669"/>
    <property type="project" value="UniProtKB-EC"/>
</dbReference>
<dbReference type="PANTHER" id="PTHR45765:SF1">
    <property type="entry name" value="METHIONINE--TRNA LIGASE, CYTOPLASMIC"/>
    <property type="match status" value="1"/>
</dbReference>
<dbReference type="Gene3D" id="3.40.50.620">
    <property type="entry name" value="HUPs"/>
    <property type="match status" value="1"/>
</dbReference>
<dbReference type="SUPFAM" id="SSF50249">
    <property type="entry name" value="Nucleic acid-binding proteins"/>
    <property type="match status" value="1"/>
</dbReference>
<evidence type="ECO:0000256" key="5">
    <source>
        <dbReference type="ARBA" id="ARBA00022741"/>
    </source>
</evidence>
<evidence type="ECO:0000259" key="12">
    <source>
        <dbReference type="PROSITE" id="PS50886"/>
    </source>
</evidence>
<evidence type="ECO:0000256" key="7">
    <source>
        <dbReference type="ARBA" id="ARBA00022884"/>
    </source>
</evidence>
<dbReference type="Pfam" id="PF09334">
    <property type="entry name" value="tRNA-synt_1g"/>
    <property type="match status" value="1"/>
</dbReference>
<evidence type="ECO:0000256" key="2">
    <source>
        <dbReference type="ARBA" id="ARBA00022490"/>
    </source>
</evidence>
<dbReference type="EMBL" id="AUZX01002875">
    <property type="protein sequence ID" value="EQD75501.1"/>
    <property type="molecule type" value="Genomic_DNA"/>
</dbReference>
<dbReference type="AlphaFoldDB" id="T1BRI2"/>
<keyword evidence="2" id="KW-0963">Cytoplasm</keyword>
<dbReference type="Pfam" id="PF19303">
    <property type="entry name" value="Anticodon_3"/>
    <property type="match status" value="1"/>
</dbReference>
<dbReference type="GO" id="GO:0000049">
    <property type="term" value="F:tRNA binding"/>
    <property type="evidence" value="ECO:0007669"/>
    <property type="project" value="UniProtKB-KW"/>
</dbReference>
<name>T1BRI2_9ZZZZ</name>
<dbReference type="Gene3D" id="1.10.730.10">
    <property type="entry name" value="Isoleucyl-tRNA Synthetase, Domain 1"/>
    <property type="match status" value="1"/>
</dbReference>
<reference evidence="13" key="2">
    <citation type="journal article" date="2014" name="ISME J.">
        <title>Microbial stratification in low pH oxic and suboxic macroscopic growths along an acid mine drainage.</title>
        <authorList>
            <person name="Mendez-Garcia C."/>
            <person name="Mesa V."/>
            <person name="Sprenger R.R."/>
            <person name="Richter M."/>
            <person name="Diez M.S."/>
            <person name="Solano J."/>
            <person name="Bargiela R."/>
            <person name="Golyshina O.V."/>
            <person name="Manteca A."/>
            <person name="Ramos J.L."/>
            <person name="Gallego J.R."/>
            <person name="Llorente I."/>
            <person name="Martins Dos Santos V.A."/>
            <person name="Jensen O.N."/>
            <person name="Pelaez A.I."/>
            <person name="Sanchez J."/>
            <person name="Ferrer M."/>
        </authorList>
    </citation>
    <scope>NUCLEOTIDE SEQUENCE</scope>
</reference>
<organism evidence="13">
    <name type="scientific">mine drainage metagenome</name>
    <dbReference type="NCBI Taxonomy" id="410659"/>
    <lineage>
        <taxon>unclassified sequences</taxon>
        <taxon>metagenomes</taxon>
        <taxon>ecological metagenomes</taxon>
    </lineage>
</organism>
<dbReference type="InterPro" id="IPR041872">
    <property type="entry name" value="Anticodon_Met"/>
</dbReference>
<evidence type="ECO:0000256" key="6">
    <source>
        <dbReference type="ARBA" id="ARBA00022840"/>
    </source>
</evidence>
<dbReference type="Pfam" id="PF01588">
    <property type="entry name" value="tRNA_bind"/>
    <property type="match status" value="1"/>
</dbReference>
<dbReference type="PANTHER" id="PTHR45765">
    <property type="entry name" value="METHIONINE--TRNA LIGASE"/>
    <property type="match status" value="1"/>
</dbReference>
<keyword evidence="9 13" id="KW-0030">Aminoacyl-tRNA synthetase</keyword>
<dbReference type="PRINTS" id="PR01041">
    <property type="entry name" value="TRNASYNTHMET"/>
</dbReference>
<keyword evidence="4" id="KW-0436">Ligase</keyword>
<dbReference type="InterPro" id="IPR002547">
    <property type="entry name" value="tRNA-bd_dom"/>
</dbReference>
<dbReference type="InterPro" id="IPR014729">
    <property type="entry name" value="Rossmann-like_a/b/a_fold"/>
</dbReference>
<dbReference type="SUPFAM" id="SSF52374">
    <property type="entry name" value="Nucleotidylyl transferase"/>
    <property type="match status" value="1"/>
</dbReference>
<dbReference type="EC" id="6.1.1.10" evidence="1"/>
<keyword evidence="3" id="KW-0820">tRNA-binding</keyword>
<evidence type="ECO:0000256" key="4">
    <source>
        <dbReference type="ARBA" id="ARBA00022598"/>
    </source>
</evidence>
<keyword evidence="5" id="KW-0547">Nucleotide-binding</keyword>
<comment type="caution">
    <text evidence="13">The sequence shown here is derived from an EMBL/GenBank/DDBJ whole genome shotgun (WGS) entry which is preliminary data.</text>
</comment>
<dbReference type="InterPro" id="IPR023458">
    <property type="entry name" value="Met-tRNA_ligase_1"/>
</dbReference>
<dbReference type="InterPro" id="IPR015413">
    <property type="entry name" value="Methionyl/Leucyl_tRNA_Synth"/>
</dbReference>
<evidence type="ECO:0000256" key="11">
    <source>
        <dbReference type="ARBA" id="ARBA00047364"/>
    </source>
</evidence>